<dbReference type="EMBL" id="FNLN01000001">
    <property type="protein sequence ID" value="SDT84254.1"/>
    <property type="molecule type" value="Genomic_DNA"/>
</dbReference>
<dbReference type="RefSeq" id="WP_062558423.1">
    <property type="nucleotide sequence ID" value="NZ_CP013341.1"/>
</dbReference>
<proteinExistence type="predicted"/>
<dbReference type="Gene3D" id="3.40.50.10320">
    <property type="entry name" value="LmbE-like"/>
    <property type="match status" value="1"/>
</dbReference>
<keyword evidence="2" id="KW-1185">Reference proteome</keyword>
<dbReference type="KEGG" id="nur:ATY38_05500"/>
<dbReference type="InterPro" id="IPR024078">
    <property type="entry name" value="LmbE-like_dom_sf"/>
</dbReference>
<dbReference type="InterPro" id="IPR003737">
    <property type="entry name" value="GlcNAc_PI_deacetylase-related"/>
</dbReference>
<accession>A0A1H2DNF0</accession>
<dbReference type="PANTHER" id="PTHR12993">
    <property type="entry name" value="N-ACETYLGLUCOSAMINYL-PHOSPHATIDYLINOSITOL DE-N-ACETYLASE-RELATED"/>
    <property type="match status" value="1"/>
</dbReference>
<reference evidence="2" key="1">
    <citation type="submission" date="2016-10" db="EMBL/GenBank/DDBJ databases">
        <authorList>
            <person name="Varghese N."/>
            <person name="Submissions S."/>
        </authorList>
    </citation>
    <scope>NUCLEOTIDE SEQUENCE [LARGE SCALE GENOMIC DNA]</scope>
    <source>
        <strain evidence="2">Nm10</strain>
    </source>
</reference>
<sequence>MKQFIAKLQQAKIAQLGLCPLPTPLTPIHNGKILVFAPHPDDEILGCGGTLALLRQKGCSIKVIFVTDGSGAGSLDADAPLIRRKEAIESLATLGINDMEFLDEPDGGFRNSSQFETTVDTLLHQFNPDWLFLPSVLDYHRDHVAIGHAVLNCWQRCETSSRAFIYEIWSPLPATRVVDITPVINLKKQAISCYALPLSHCNYLSAIIGLASYRGLFLPKKEEESYAEAFVEAEKKGSLSGLQYRMLKLRIYLENLLRN</sequence>
<dbReference type="Proteomes" id="UP000182882">
    <property type="component" value="Unassembled WGS sequence"/>
</dbReference>
<dbReference type="AlphaFoldDB" id="A0A1H2DNF0"/>
<name>A0A1H2DNF0_9PROT</name>
<gene>
    <name evidence="1" type="ORF">SAMN05216406_101191</name>
</gene>
<evidence type="ECO:0000313" key="2">
    <source>
        <dbReference type="Proteomes" id="UP000182882"/>
    </source>
</evidence>
<dbReference type="PANTHER" id="PTHR12993:SF11">
    <property type="entry name" value="N-ACETYLGLUCOSAMINYL-PHOSPHATIDYLINOSITOL DE-N-ACETYLASE"/>
    <property type="match status" value="1"/>
</dbReference>
<dbReference type="GO" id="GO:0016811">
    <property type="term" value="F:hydrolase activity, acting on carbon-nitrogen (but not peptide) bonds, in linear amides"/>
    <property type="evidence" value="ECO:0007669"/>
    <property type="project" value="TreeGrafter"/>
</dbReference>
<evidence type="ECO:0000313" key="1">
    <source>
        <dbReference type="EMBL" id="SDT84254.1"/>
    </source>
</evidence>
<protein>
    <submittedName>
        <fullName evidence="1">N-acetylglucosaminyl deacetylase, LmbE family</fullName>
    </submittedName>
</protein>
<dbReference type="Pfam" id="PF02585">
    <property type="entry name" value="PIG-L"/>
    <property type="match status" value="1"/>
</dbReference>
<organism evidence="1 2">
    <name type="scientific">Nitrosomonas ureae</name>
    <dbReference type="NCBI Taxonomy" id="44577"/>
    <lineage>
        <taxon>Bacteria</taxon>
        <taxon>Pseudomonadati</taxon>
        <taxon>Pseudomonadota</taxon>
        <taxon>Betaproteobacteria</taxon>
        <taxon>Nitrosomonadales</taxon>
        <taxon>Nitrosomonadaceae</taxon>
        <taxon>Nitrosomonas</taxon>
    </lineage>
</organism>
<dbReference type="SUPFAM" id="SSF102588">
    <property type="entry name" value="LmbE-like"/>
    <property type="match status" value="1"/>
</dbReference>